<proteinExistence type="predicted"/>
<dbReference type="PANTHER" id="PTHR28092">
    <property type="entry name" value="FACTOR-INDUCED GENE 1 PROTEIN"/>
    <property type="match status" value="1"/>
</dbReference>
<dbReference type="VEuPathDB" id="FungiDB:CTRG_02825"/>
<keyword evidence="1" id="KW-0812">Transmembrane</keyword>
<dbReference type="Proteomes" id="UP000002037">
    <property type="component" value="Unassembled WGS sequence"/>
</dbReference>
<reference evidence="2 3" key="1">
    <citation type="journal article" date="2009" name="Nature">
        <title>Evolution of pathogenicity and sexual reproduction in eight Candida genomes.</title>
        <authorList>
            <person name="Butler G."/>
            <person name="Rasmussen M.D."/>
            <person name="Lin M.F."/>
            <person name="Santos M.A."/>
            <person name="Sakthikumar S."/>
            <person name="Munro C.A."/>
            <person name="Rheinbay E."/>
            <person name="Grabherr M."/>
            <person name="Forche A."/>
            <person name="Reedy J.L."/>
            <person name="Agrafioti I."/>
            <person name="Arnaud M.B."/>
            <person name="Bates S."/>
            <person name="Brown A.J."/>
            <person name="Brunke S."/>
            <person name="Costanzo M.C."/>
            <person name="Fitzpatrick D.A."/>
            <person name="de Groot P.W."/>
            <person name="Harris D."/>
            <person name="Hoyer L.L."/>
            <person name="Hube B."/>
            <person name="Klis F.M."/>
            <person name="Kodira C."/>
            <person name="Lennard N."/>
            <person name="Logue M.E."/>
            <person name="Martin R."/>
            <person name="Neiman A.M."/>
            <person name="Nikolaou E."/>
            <person name="Quail M.A."/>
            <person name="Quinn J."/>
            <person name="Santos M.C."/>
            <person name="Schmitzberger F.F."/>
            <person name="Sherlock G."/>
            <person name="Shah P."/>
            <person name="Silverstein K.A."/>
            <person name="Skrzypek M.S."/>
            <person name="Soll D."/>
            <person name="Staggs R."/>
            <person name="Stansfield I."/>
            <person name="Stumpf M.P."/>
            <person name="Sudbery P.E."/>
            <person name="Srikantha T."/>
            <person name="Zeng Q."/>
            <person name="Berman J."/>
            <person name="Berriman M."/>
            <person name="Heitman J."/>
            <person name="Gow N.A."/>
            <person name="Lorenz M.C."/>
            <person name="Birren B.W."/>
            <person name="Kellis M."/>
            <person name="Cuomo C.A."/>
        </authorList>
    </citation>
    <scope>NUCLEOTIDE SEQUENCE [LARGE SCALE GENOMIC DNA]</scope>
    <source>
        <strain evidence="3">ATCC MYA-3404 / T1</strain>
    </source>
</reference>
<keyword evidence="1" id="KW-1133">Transmembrane helix</keyword>
<feature type="transmembrane region" description="Helical" evidence="1">
    <location>
        <begin position="197"/>
        <end position="217"/>
    </location>
</feature>
<dbReference type="InterPro" id="IPR033481">
    <property type="entry name" value="Dni1/Fig1"/>
</dbReference>
<accession>C5M8V3</accession>
<evidence type="ECO:0000313" key="2">
    <source>
        <dbReference type="EMBL" id="EER34007.1"/>
    </source>
</evidence>
<dbReference type="GO" id="GO:0000747">
    <property type="term" value="P:conjugation with cellular fusion"/>
    <property type="evidence" value="ECO:0007669"/>
    <property type="project" value="TreeGrafter"/>
</dbReference>
<dbReference type="EMBL" id="GG692397">
    <property type="protein sequence ID" value="EER34007.1"/>
    <property type="molecule type" value="Genomic_DNA"/>
</dbReference>
<dbReference type="Pfam" id="PF12351">
    <property type="entry name" value="Fig1"/>
    <property type="match status" value="1"/>
</dbReference>
<feature type="transmembrane region" description="Helical" evidence="1">
    <location>
        <begin position="224"/>
        <end position="243"/>
    </location>
</feature>
<keyword evidence="3" id="KW-1185">Reference proteome</keyword>
<dbReference type="OrthoDB" id="4089394at2759"/>
<dbReference type="eggNOG" id="ENOG502QUDU">
    <property type="taxonomic scope" value="Eukaryota"/>
</dbReference>
<dbReference type="GO" id="GO:0016020">
    <property type="term" value="C:membrane"/>
    <property type="evidence" value="ECO:0007669"/>
    <property type="project" value="InterPro"/>
</dbReference>
<sequence length="320" mass="35492">MFHFILVTAKIIKTCNFMMLKTTSMLSKPCFKCDSSVYLEYIYMNCFISLSVEIIFFFFSFSSNCKSTTMAVALSKALIFLTVIIQFIATALLSFLLLGCIDKSSNYSNVFLLNYKFNSTSPLYGELSTKSLNSTSLDALSIRVGYLGVCLSQDNDLTCTTYAQLESFPTYSISILDGTLDLVKLAQSFSSICHPRILFATIVLTLVSLLLLCYMLIPLVPGKFIVIKVNTLFTFLNLLLWGLGSMLQHQAVSTSAVMMRESSLQLLVGSSGGRAEAMTWTAFSFIVLVFLSLCFGVWTEFKNKHASTTNVAPPPVMQKV</sequence>
<dbReference type="GeneID" id="8300328"/>
<keyword evidence="1" id="KW-0472">Membrane</keyword>
<dbReference type="HOGENOM" id="CLU_075335_1_0_1"/>
<protein>
    <recommendedName>
        <fullName evidence="4">Factor-induced gene 1 protein</fullName>
    </recommendedName>
</protein>
<evidence type="ECO:0000256" key="1">
    <source>
        <dbReference type="SAM" id="Phobius"/>
    </source>
</evidence>
<feature type="transmembrane region" description="Helical" evidence="1">
    <location>
        <begin position="73"/>
        <end position="98"/>
    </location>
</feature>
<name>C5M8V3_CANTT</name>
<dbReference type="AlphaFoldDB" id="C5M8V3"/>
<organism evidence="2 3">
    <name type="scientific">Candida tropicalis (strain ATCC MYA-3404 / T1)</name>
    <name type="common">Yeast</name>
    <dbReference type="NCBI Taxonomy" id="294747"/>
    <lineage>
        <taxon>Eukaryota</taxon>
        <taxon>Fungi</taxon>
        <taxon>Dikarya</taxon>
        <taxon>Ascomycota</taxon>
        <taxon>Saccharomycotina</taxon>
        <taxon>Pichiomycetes</taxon>
        <taxon>Debaryomycetaceae</taxon>
        <taxon>Candida/Lodderomyces clade</taxon>
        <taxon>Candida</taxon>
    </lineage>
</organism>
<feature type="transmembrane region" description="Helical" evidence="1">
    <location>
        <begin position="41"/>
        <end position="61"/>
    </location>
</feature>
<dbReference type="KEGG" id="ctp:CTRG_02825"/>
<gene>
    <name evidence="2" type="ORF">CTRG_02825</name>
</gene>
<evidence type="ECO:0000313" key="3">
    <source>
        <dbReference type="Proteomes" id="UP000002037"/>
    </source>
</evidence>
<dbReference type="STRING" id="294747.C5M8V3"/>
<dbReference type="GO" id="GO:0043332">
    <property type="term" value="C:mating projection tip"/>
    <property type="evidence" value="ECO:0007669"/>
    <property type="project" value="TreeGrafter"/>
</dbReference>
<feature type="transmembrane region" description="Helical" evidence="1">
    <location>
        <begin position="277"/>
        <end position="298"/>
    </location>
</feature>
<dbReference type="RefSeq" id="XP_002548528.1">
    <property type="nucleotide sequence ID" value="XM_002548482.1"/>
</dbReference>
<evidence type="ECO:0008006" key="4">
    <source>
        <dbReference type="Google" id="ProtNLM"/>
    </source>
</evidence>
<dbReference type="PANTHER" id="PTHR28092:SF1">
    <property type="entry name" value="FACTOR-INDUCED GENE 1 PROTEIN"/>
    <property type="match status" value="1"/>
</dbReference>